<name>Q14PT3_SPICI</name>
<protein>
    <submittedName>
        <fullName evidence="1">Uncharacterized protein</fullName>
    </submittedName>
</protein>
<reference evidence="1" key="1">
    <citation type="journal article" date="2010" name="Appl. Environ. Microbiol.">
        <title>Partial chromosome sequence of Spiroplasma citri reveals extensive viral invasion and important gene decay.</title>
        <authorList>
            <person name="Carle P."/>
            <person name="Saillard C."/>
            <person name="Carrere N."/>
            <person name="Carrere S."/>
            <person name="Duret S."/>
            <person name="Eveillard S."/>
            <person name="Gaurivaud P."/>
            <person name="Gourgues G."/>
            <person name="Gouzy J."/>
            <person name="Salar P."/>
            <person name="Verdin E."/>
            <person name="Breton M."/>
            <person name="Blanchard A."/>
            <person name="Laigret F."/>
            <person name="Bove J.M."/>
            <person name="Renaudin J."/>
            <person name="Foissac X."/>
        </authorList>
    </citation>
    <scope>NUCLEOTIDE SEQUENCE</scope>
    <source>
        <strain evidence="1">GII3-3X</strain>
    </source>
</reference>
<dbReference type="RefSeq" id="WP_277945454.1">
    <property type="nucleotide sequence ID" value="NZ_CP096807.1"/>
</dbReference>
<dbReference type="EMBL" id="AM285304">
    <property type="protein sequence ID" value="CAK98496.1"/>
    <property type="molecule type" value="Genomic_DNA"/>
</dbReference>
<sequence length="66" mass="7496">MLEDFALKKLKETEVENINNIKKEILAQIENHDANLIDKIEISIDDTIATITPKDDAIKKGFKLNS</sequence>
<evidence type="ECO:0000313" key="1">
    <source>
        <dbReference type="EMBL" id="CAK98496.1"/>
    </source>
</evidence>
<proteinExistence type="predicted"/>
<organism evidence="1">
    <name type="scientific">Spiroplasma citri</name>
    <dbReference type="NCBI Taxonomy" id="2133"/>
    <lineage>
        <taxon>Bacteria</taxon>
        <taxon>Bacillati</taxon>
        <taxon>Mycoplasmatota</taxon>
        <taxon>Mollicutes</taxon>
        <taxon>Entomoplasmatales</taxon>
        <taxon>Spiroplasmataceae</taxon>
        <taxon>Spiroplasma</taxon>
    </lineage>
</organism>
<gene>
    <name evidence="1" type="ORF">SPICI03_031</name>
</gene>
<accession>Q14PT3</accession>
<dbReference type="AlphaFoldDB" id="Q14PT3"/>